<dbReference type="GO" id="GO:0006508">
    <property type="term" value="P:proteolysis"/>
    <property type="evidence" value="ECO:0007669"/>
    <property type="project" value="InterPro"/>
</dbReference>
<name>A0A8X6HUY4_TRICU</name>
<reference evidence="3" key="1">
    <citation type="submission" date="2020-07" db="EMBL/GenBank/DDBJ databases">
        <title>Multicomponent nature underlies the extraordinary mechanical properties of spider dragline silk.</title>
        <authorList>
            <person name="Kono N."/>
            <person name="Nakamura H."/>
            <person name="Mori M."/>
            <person name="Yoshida Y."/>
            <person name="Ohtoshi R."/>
            <person name="Malay A.D."/>
            <person name="Moran D.A.P."/>
            <person name="Tomita M."/>
            <person name="Numata K."/>
            <person name="Arakawa K."/>
        </authorList>
    </citation>
    <scope>NUCLEOTIDE SEQUENCE</scope>
</reference>
<feature type="domain" description="CCHC-type" evidence="2">
    <location>
        <begin position="134"/>
        <end position="151"/>
    </location>
</feature>
<dbReference type="Gene3D" id="2.40.70.10">
    <property type="entry name" value="Acid Proteases"/>
    <property type="match status" value="1"/>
</dbReference>
<dbReference type="SMART" id="SM00343">
    <property type="entry name" value="ZnF_C2HC"/>
    <property type="match status" value="2"/>
</dbReference>
<feature type="domain" description="CCHC-type" evidence="2">
    <location>
        <begin position="100"/>
        <end position="116"/>
    </location>
</feature>
<organism evidence="3 4">
    <name type="scientific">Trichonephila clavata</name>
    <name type="common">Joro spider</name>
    <name type="synonym">Nephila clavata</name>
    <dbReference type="NCBI Taxonomy" id="2740835"/>
    <lineage>
        <taxon>Eukaryota</taxon>
        <taxon>Metazoa</taxon>
        <taxon>Ecdysozoa</taxon>
        <taxon>Arthropoda</taxon>
        <taxon>Chelicerata</taxon>
        <taxon>Arachnida</taxon>
        <taxon>Araneae</taxon>
        <taxon>Araneomorphae</taxon>
        <taxon>Entelegynae</taxon>
        <taxon>Araneoidea</taxon>
        <taxon>Nephilidae</taxon>
        <taxon>Trichonephila</taxon>
    </lineage>
</organism>
<dbReference type="GO" id="GO:0008270">
    <property type="term" value="F:zinc ion binding"/>
    <property type="evidence" value="ECO:0007669"/>
    <property type="project" value="InterPro"/>
</dbReference>
<evidence type="ECO:0000313" key="4">
    <source>
        <dbReference type="Proteomes" id="UP000887116"/>
    </source>
</evidence>
<comment type="caution">
    <text evidence="3">The sequence shown here is derived from an EMBL/GenBank/DDBJ whole genome shotgun (WGS) entry which is preliminary data.</text>
</comment>
<feature type="region of interest" description="Disordered" evidence="1">
    <location>
        <begin position="554"/>
        <end position="620"/>
    </location>
</feature>
<dbReference type="InterPro" id="IPR021109">
    <property type="entry name" value="Peptidase_aspartic_dom_sf"/>
</dbReference>
<dbReference type="PROSITE" id="PS00141">
    <property type="entry name" value="ASP_PROTEASE"/>
    <property type="match status" value="1"/>
</dbReference>
<dbReference type="OrthoDB" id="6433571at2759"/>
<evidence type="ECO:0000256" key="1">
    <source>
        <dbReference type="SAM" id="MobiDB-lite"/>
    </source>
</evidence>
<proteinExistence type="predicted"/>
<dbReference type="GO" id="GO:0004190">
    <property type="term" value="F:aspartic-type endopeptidase activity"/>
    <property type="evidence" value="ECO:0007669"/>
    <property type="project" value="InterPro"/>
</dbReference>
<dbReference type="PANTHER" id="PTHR47331">
    <property type="entry name" value="PHD-TYPE DOMAIN-CONTAINING PROTEIN"/>
    <property type="match status" value="1"/>
</dbReference>
<gene>
    <name evidence="3" type="primary">X975_08702</name>
    <name evidence="3" type="ORF">TNCT_679481</name>
</gene>
<dbReference type="InterPro" id="IPR001969">
    <property type="entry name" value="Aspartic_peptidase_AS"/>
</dbReference>
<dbReference type="InterPro" id="IPR001878">
    <property type="entry name" value="Znf_CCHC"/>
</dbReference>
<dbReference type="EMBL" id="BMAO01022415">
    <property type="protein sequence ID" value="GFQ81827.1"/>
    <property type="molecule type" value="Genomic_DNA"/>
</dbReference>
<dbReference type="Proteomes" id="UP000887116">
    <property type="component" value="Unassembled WGS sequence"/>
</dbReference>
<feature type="compositionally biased region" description="Polar residues" evidence="1">
    <location>
        <begin position="588"/>
        <end position="598"/>
    </location>
</feature>
<dbReference type="GO" id="GO:0003676">
    <property type="term" value="F:nucleic acid binding"/>
    <property type="evidence" value="ECO:0007669"/>
    <property type="project" value="InterPro"/>
</dbReference>
<evidence type="ECO:0000313" key="3">
    <source>
        <dbReference type="EMBL" id="GFQ81827.1"/>
    </source>
</evidence>
<evidence type="ECO:0000259" key="2">
    <source>
        <dbReference type="SMART" id="SM00343"/>
    </source>
</evidence>
<accession>A0A8X6HUY4</accession>
<dbReference type="SUPFAM" id="SSF50630">
    <property type="entry name" value="Acid proteases"/>
    <property type="match status" value="1"/>
</dbReference>
<feature type="compositionally biased region" description="Polar residues" evidence="1">
    <location>
        <begin position="610"/>
        <end position="620"/>
    </location>
</feature>
<dbReference type="CDD" id="cd00303">
    <property type="entry name" value="retropepsin_like"/>
    <property type="match status" value="1"/>
</dbReference>
<sequence>MLLKLIPSDLLLDYNKLQQNGSGSDIQQLLSFLTQSLTAREQTYTMNTSSFELYDCRQETKSNFSREHRSHKQQNQKSFHTACELLTVPVKENKDKTKLICIFCDSMTHNSNECENVINMSLEERKNILLRKGACFNCLKVAKHLSRNCPMDKTKCEICSGLHHKFFCFKQQKREIESLSTDLTNQNTGEVFLQTLTVYIENKNSKQLVRAILDTGSQKSYISEYAAKFIGLKSIGKETITHGLFGGHKITEVHDKYLINLCSYDGKYSFNMEVNDQKNICLGISRINDSRVLQKLATLNVFISDSSANNKLCLFEKHSDEIHILLGSDIVGKLFTGENSLFVHSLLTNGEQISDLWELDSLGIKDPSEKRSKLELQALALKHCENTILRDDEGRYIVSIPWTEGSGKFEDHYSLAKGRLEKTVKTLKFTGRLFDYDQVFVDWEKEDIIEKIAQDEPNKCDYRLYQTVNLEKLKNLEKLNPISWKFIPPQALWWEGFWNHTRRINRNLGKILKLYPGKDEKVRVARVKTRLGSCLHPVQKLYLLEVMEKTKSSVHPTNSPLISDANEGSHLPINIDPELSKHPGAATPLTQPCSSVSNGGARLEPRAETSSHQQAETSSM</sequence>
<keyword evidence="4" id="KW-1185">Reference proteome</keyword>
<protein>
    <submittedName>
        <fullName evidence="3">Transposon Ty3-G Gag-Pol polyprotein</fullName>
    </submittedName>
</protein>
<dbReference type="AlphaFoldDB" id="A0A8X6HUY4"/>
<dbReference type="PANTHER" id="PTHR47331:SF5">
    <property type="entry name" value="RIBONUCLEASE H"/>
    <property type="match status" value="1"/>
</dbReference>